<dbReference type="Proteomes" id="UP001412067">
    <property type="component" value="Unassembled WGS sequence"/>
</dbReference>
<proteinExistence type="predicted"/>
<evidence type="ECO:0000313" key="3">
    <source>
        <dbReference type="Proteomes" id="UP001412067"/>
    </source>
</evidence>
<feature type="compositionally biased region" description="Low complexity" evidence="1">
    <location>
        <begin position="94"/>
        <end position="113"/>
    </location>
</feature>
<dbReference type="EMBL" id="JBBWWR010000007">
    <property type="protein sequence ID" value="KAK8963778.1"/>
    <property type="molecule type" value="Genomic_DNA"/>
</dbReference>
<evidence type="ECO:0000313" key="2">
    <source>
        <dbReference type="EMBL" id="KAK8963778.1"/>
    </source>
</evidence>
<feature type="compositionally biased region" description="Polar residues" evidence="1">
    <location>
        <begin position="157"/>
        <end position="176"/>
    </location>
</feature>
<reference evidence="2 3" key="1">
    <citation type="journal article" date="2022" name="Nat. Plants">
        <title>Genomes of leafy and leafless Platanthera orchids illuminate the evolution of mycoheterotrophy.</title>
        <authorList>
            <person name="Li M.H."/>
            <person name="Liu K.W."/>
            <person name="Li Z."/>
            <person name="Lu H.C."/>
            <person name="Ye Q.L."/>
            <person name="Zhang D."/>
            <person name="Wang J.Y."/>
            <person name="Li Y.F."/>
            <person name="Zhong Z.M."/>
            <person name="Liu X."/>
            <person name="Yu X."/>
            <person name="Liu D.K."/>
            <person name="Tu X.D."/>
            <person name="Liu B."/>
            <person name="Hao Y."/>
            <person name="Liao X.Y."/>
            <person name="Jiang Y.T."/>
            <person name="Sun W.H."/>
            <person name="Chen J."/>
            <person name="Chen Y.Q."/>
            <person name="Ai Y."/>
            <person name="Zhai J.W."/>
            <person name="Wu S.S."/>
            <person name="Zhou Z."/>
            <person name="Hsiao Y.Y."/>
            <person name="Wu W.L."/>
            <person name="Chen Y.Y."/>
            <person name="Lin Y.F."/>
            <person name="Hsu J.L."/>
            <person name="Li C.Y."/>
            <person name="Wang Z.W."/>
            <person name="Zhao X."/>
            <person name="Zhong W.Y."/>
            <person name="Ma X.K."/>
            <person name="Ma L."/>
            <person name="Huang J."/>
            <person name="Chen G.Z."/>
            <person name="Huang M.Z."/>
            <person name="Huang L."/>
            <person name="Peng D.H."/>
            <person name="Luo Y.B."/>
            <person name="Zou S.Q."/>
            <person name="Chen S.P."/>
            <person name="Lan S."/>
            <person name="Tsai W.C."/>
            <person name="Van de Peer Y."/>
            <person name="Liu Z.J."/>
        </authorList>
    </citation>
    <scope>NUCLEOTIDE SEQUENCE [LARGE SCALE GENOMIC DNA]</scope>
    <source>
        <strain evidence="2">Lor288</strain>
    </source>
</reference>
<organism evidence="2 3">
    <name type="scientific">Platanthera guangdongensis</name>
    <dbReference type="NCBI Taxonomy" id="2320717"/>
    <lineage>
        <taxon>Eukaryota</taxon>
        <taxon>Viridiplantae</taxon>
        <taxon>Streptophyta</taxon>
        <taxon>Embryophyta</taxon>
        <taxon>Tracheophyta</taxon>
        <taxon>Spermatophyta</taxon>
        <taxon>Magnoliopsida</taxon>
        <taxon>Liliopsida</taxon>
        <taxon>Asparagales</taxon>
        <taxon>Orchidaceae</taxon>
        <taxon>Orchidoideae</taxon>
        <taxon>Orchideae</taxon>
        <taxon>Orchidinae</taxon>
        <taxon>Platanthera</taxon>
    </lineage>
</organism>
<gene>
    <name evidence="2" type="ORF">KSP40_PGU011302</name>
</gene>
<feature type="region of interest" description="Disordered" evidence="1">
    <location>
        <begin position="150"/>
        <end position="184"/>
    </location>
</feature>
<accession>A0ABR2MI08</accession>
<feature type="region of interest" description="Disordered" evidence="1">
    <location>
        <begin position="89"/>
        <end position="138"/>
    </location>
</feature>
<protein>
    <submittedName>
        <fullName evidence="2">Uncharacterized protein</fullName>
    </submittedName>
</protein>
<sequence>MERIPVRELWSCGVCDPRSRRAIILFKDGVIGKPIYANGSPLLMADHINLITDHYVIDRLLLFRNNGEPAGGCSSAEVALLEENERLRRDNELPRAPGGAAINSGGSAPSSSSLTIAEEPSAPPERKERESSGSLTRLFGVTLSAKRREYPIEPGFNYSTKPQLPLNQRNLSLNQISSSSPSSM</sequence>
<evidence type="ECO:0000256" key="1">
    <source>
        <dbReference type="SAM" id="MobiDB-lite"/>
    </source>
</evidence>
<name>A0ABR2MI08_9ASPA</name>
<comment type="caution">
    <text evidence="2">The sequence shown here is derived from an EMBL/GenBank/DDBJ whole genome shotgun (WGS) entry which is preliminary data.</text>
</comment>
<keyword evidence="3" id="KW-1185">Reference proteome</keyword>